<evidence type="ECO:0008006" key="3">
    <source>
        <dbReference type="Google" id="ProtNLM"/>
    </source>
</evidence>
<protein>
    <recommendedName>
        <fullName evidence="3">SCP2 domain-containing protein</fullName>
    </recommendedName>
</protein>
<dbReference type="AlphaFoldDB" id="A0A5E3ZZA3"/>
<accession>A0A5E3ZZA3</accession>
<dbReference type="EMBL" id="LR584267">
    <property type="protein sequence ID" value="VHO01465.1"/>
    <property type="molecule type" value="Genomic_DNA"/>
</dbReference>
<gene>
    <name evidence="1" type="ORF">LC603019_01395</name>
</gene>
<proteinExistence type="predicted"/>
<dbReference type="RefSeq" id="WP_053979124.1">
    <property type="nucleotide sequence ID" value="NZ_CP009312.1"/>
</dbReference>
<name>A0A5E3ZZA3_9ACTN</name>
<evidence type="ECO:0000313" key="1">
    <source>
        <dbReference type="EMBL" id="VHO01465.1"/>
    </source>
</evidence>
<dbReference type="Proteomes" id="UP000324288">
    <property type="component" value="Chromosome"/>
</dbReference>
<evidence type="ECO:0000313" key="2">
    <source>
        <dbReference type="Proteomes" id="UP000324288"/>
    </source>
</evidence>
<organism evidence="1 2">
    <name type="scientific">Lawsonella clevelandensis</name>
    <dbReference type="NCBI Taxonomy" id="1528099"/>
    <lineage>
        <taxon>Bacteria</taxon>
        <taxon>Bacillati</taxon>
        <taxon>Actinomycetota</taxon>
        <taxon>Actinomycetes</taxon>
        <taxon>Mycobacteriales</taxon>
        <taxon>Lawsonellaceae</taxon>
        <taxon>Lawsonella</taxon>
    </lineage>
</organism>
<dbReference type="GeneID" id="84895295"/>
<reference evidence="1 2" key="1">
    <citation type="submission" date="2019-04" db="EMBL/GenBank/DDBJ databases">
        <authorList>
            <person name="Seth-Smith MB H."/>
            <person name="Seth-Smith H."/>
        </authorList>
    </citation>
    <scope>NUCLEOTIDE SEQUENCE [LARGE SCALE GENOMIC DNA]</scope>
    <source>
        <strain evidence="1">USB-603019</strain>
    </source>
</reference>
<keyword evidence="2" id="KW-1185">Reference proteome</keyword>
<sequence>MSDADKTRYSTIVFLKAVLPTLKPLVEGKPGLTKLWGSTNGTVQISACAPDGEFNVNGVQKDAMHFEITDGALQPRLSATDYPDFEIEFKSREDLVTFFTGGLALPKFRGALKKPGLLVKTIGTLLVLSKLMGATEPPEDPDEAALLTKLMFYLLTTGISQLNKAGHPKFKKWAKKQPDRVYQLSVQGKPDLAAYVRVKGGRTRASRGYYKRSRPFFELSFDSVPSALGTLLEIDDMLEATTAGRILMFGAPEYGADFGDLLLTIGGYAK</sequence>